<dbReference type="GeneID" id="19197347"/>
<organism evidence="2 3">
    <name type="scientific">Cladophialophora psammophila CBS 110553</name>
    <dbReference type="NCBI Taxonomy" id="1182543"/>
    <lineage>
        <taxon>Eukaryota</taxon>
        <taxon>Fungi</taxon>
        <taxon>Dikarya</taxon>
        <taxon>Ascomycota</taxon>
        <taxon>Pezizomycotina</taxon>
        <taxon>Eurotiomycetes</taxon>
        <taxon>Chaetothyriomycetidae</taxon>
        <taxon>Chaetothyriales</taxon>
        <taxon>Herpotrichiellaceae</taxon>
        <taxon>Cladophialophora</taxon>
    </lineage>
</organism>
<feature type="compositionally biased region" description="Polar residues" evidence="1">
    <location>
        <begin position="80"/>
        <end position="93"/>
    </location>
</feature>
<name>W9VT41_9EURO</name>
<sequence>MESNNPGSSSKHEPGDCQLTSTQLEALSLFRRLVNLITSDTKTDIQNLQEFRVIIRQLCEAAPETAQAVATAIQEARSSINSSLQQEQDAVQRNTHHAAKRGARKPVSRKDLSYRPPRSAKATKKEPSSTGDSSLPENSAIRANVSVGNSTAHGAQSSVLDANDLVLQDQNAGVDPETSTESVNAAQLKTLSHPDQQQRITQDCSVPDEVDTADRRGTVTEPSKDMKESIETSEATSCNRVENAQSGVLPRPSTPPTKANPAVVTPPKPTEGAPTPPPTEEIVRETIPTSLKSISSSPGSILGSSSPEAISWIDLVIEAVRVLHQFSKHPEAVPPGVHSRILQTHQNDNQQTIDAFNFDQWTDGSMWVRILEIGSTQNQKVTILNMIEYIGAWEWYDRQVEFAMTTIRTKKKKLVDRKGAATHVLNTMQSMRRETVPRGRWVGGVGRVAVEQESDAADLYSDGDTDITEAHRRSHRKRISVQLSRGQKLTKLVKALSLGILFSPKIWQVSSCRNTLSDLTTRVQGVYQDE</sequence>
<dbReference type="AlphaFoldDB" id="W9VT41"/>
<dbReference type="STRING" id="1182543.W9VT41"/>
<feature type="compositionally biased region" description="Polar residues" evidence="1">
    <location>
        <begin position="232"/>
        <end position="246"/>
    </location>
</feature>
<evidence type="ECO:0000313" key="3">
    <source>
        <dbReference type="Proteomes" id="UP000019471"/>
    </source>
</evidence>
<accession>W9VT41</accession>
<feature type="region of interest" description="Disordered" evidence="1">
    <location>
        <begin position="80"/>
        <end position="138"/>
    </location>
</feature>
<feature type="region of interest" description="Disordered" evidence="1">
    <location>
        <begin position="190"/>
        <end position="281"/>
    </location>
</feature>
<protein>
    <submittedName>
        <fullName evidence="2">Uncharacterized protein</fullName>
    </submittedName>
</protein>
<keyword evidence="3" id="KW-1185">Reference proteome</keyword>
<feature type="compositionally biased region" description="Basic residues" evidence="1">
    <location>
        <begin position="94"/>
        <end position="107"/>
    </location>
</feature>
<reference evidence="2 3" key="1">
    <citation type="submission" date="2013-03" db="EMBL/GenBank/DDBJ databases">
        <title>The Genome Sequence of Cladophialophora psammophila CBS 110553.</title>
        <authorList>
            <consortium name="The Broad Institute Genomics Platform"/>
            <person name="Cuomo C."/>
            <person name="de Hoog S."/>
            <person name="Gorbushina A."/>
            <person name="Walker B."/>
            <person name="Young S.K."/>
            <person name="Zeng Q."/>
            <person name="Gargeya S."/>
            <person name="Fitzgerald M."/>
            <person name="Haas B."/>
            <person name="Abouelleil A."/>
            <person name="Allen A.W."/>
            <person name="Alvarado L."/>
            <person name="Arachchi H.M."/>
            <person name="Berlin A.M."/>
            <person name="Chapman S.B."/>
            <person name="Gainer-Dewar J."/>
            <person name="Goldberg J."/>
            <person name="Griggs A."/>
            <person name="Gujja S."/>
            <person name="Hansen M."/>
            <person name="Howarth C."/>
            <person name="Imamovic A."/>
            <person name="Ireland A."/>
            <person name="Larimer J."/>
            <person name="McCowan C."/>
            <person name="Murphy C."/>
            <person name="Pearson M."/>
            <person name="Poon T.W."/>
            <person name="Priest M."/>
            <person name="Roberts A."/>
            <person name="Saif S."/>
            <person name="Shea T."/>
            <person name="Sisk P."/>
            <person name="Sykes S."/>
            <person name="Wortman J."/>
            <person name="Nusbaum C."/>
            <person name="Birren B."/>
        </authorList>
    </citation>
    <scope>NUCLEOTIDE SEQUENCE [LARGE SCALE GENOMIC DNA]</scope>
    <source>
        <strain evidence="2 3">CBS 110553</strain>
    </source>
</reference>
<evidence type="ECO:0000256" key="1">
    <source>
        <dbReference type="SAM" id="MobiDB-lite"/>
    </source>
</evidence>
<feature type="compositionally biased region" description="Pro residues" evidence="1">
    <location>
        <begin position="264"/>
        <end position="279"/>
    </location>
</feature>
<dbReference type="Proteomes" id="UP000019471">
    <property type="component" value="Unassembled WGS sequence"/>
</dbReference>
<evidence type="ECO:0000313" key="2">
    <source>
        <dbReference type="EMBL" id="EXJ56205.1"/>
    </source>
</evidence>
<proteinExistence type="predicted"/>
<dbReference type="HOGENOM" id="CLU_513863_0_0_1"/>
<gene>
    <name evidence="2" type="ORF">A1O5_12661</name>
</gene>
<dbReference type="RefSeq" id="XP_007751420.1">
    <property type="nucleotide sequence ID" value="XM_007753230.1"/>
</dbReference>
<dbReference type="EMBL" id="AMGX01000036">
    <property type="protein sequence ID" value="EXJ56205.1"/>
    <property type="molecule type" value="Genomic_DNA"/>
</dbReference>
<feature type="compositionally biased region" description="Basic and acidic residues" evidence="1">
    <location>
        <begin position="212"/>
        <end position="230"/>
    </location>
</feature>
<feature type="compositionally biased region" description="Polar residues" evidence="1">
    <location>
        <begin position="128"/>
        <end position="137"/>
    </location>
</feature>
<feature type="compositionally biased region" description="Polar residues" evidence="1">
    <location>
        <begin position="190"/>
        <end position="204"/>
    </location>
</feature>
<dbReference type="OrthoDB" id="5084510at2759"/>
<dbReference type="eggNOG" id="ENOG502T439">
    <property type="taxonomic scope" value="Eukaryota"/>
</dbReference>
<comment type="caution">
    <text evidence="2">The sequence shown here is derived from an EMBL/GenBank/DDBJ whole genome shotgun (WGS) entry which is preliminary data.</text>
</comment>